<keyword evidence="4" id="KW-0378">Hydrolase</keyword>
<dbReference type="InterPro" id="IPR036412">
    <property type="entry name" value="HAD-like_sf"/>
</dbReference>
<dbReference type="Gene3D" id="3.40.50.1000">
    <property type="entry name" value="HAD superfamily/HAD-like"/>
    <property type="match status" value="1"/>
</dbReference>
<protein>
    <recommendedName>
        <fullName evidence="7">pseudouridine 5'-phosphatase</fullName>
        <ecNumber evidence="7">3.1.3.96</ecNumber>
    </recommendedName>
    <alternativeName>
        <fullName evidence="8">Pseudouridine-5'-monophosphatase</fullName>
    </alternativeName>
</protein>
<dbReference type="InterPro" id="IPR023214">
    <property type="entry name" value="HAD_sf"/>
</dbReference>
<dbReference type="STRING" id="36087.A0A077ZDM0"/>
<evidence type="ECO:0000256" key="2">
    <source>
        <dbReference type="ARBA" id="ARBA00006171"/>
    </source>
</evidence>
<evidence type="ECO:0000256" key="8">
    <source>
        <dbReference type="ARBA" id="ARBA00083904"/>
    </source>
</evidence>
<dbReference type="PANTHER" id="PTHR18901:SF38">
    <property type="entry name" value="PSEUDOURIDINE-5'-PHOSPHATASE"/>
    <property type="match status" value="1"/>
</dbReference>
<dbReference type="OrthoDB" id="40579at2759"/>
<evidence type="ECO:0000256" key="4">
    <source>
        <dbReference type="ARBA" id="ARBA00022801"/>
    </source>
</evidence>
<dbReference type="NCBIfam" id="TIGR01509">
    <property type="entry name" value="HAD-SF-IA-v3"/>
    <property type="match status" value="1"/>
</dbReference>
<evidence type="ECO:0000313" key="9">
    <source>
        <dbReference type="EMBL" id="CDW58457.1"/>
    </source>
</evidence>
<keyword evidence="5" id="KW-0460">Magnesium</keyword>
<dbReference type="InterPro" id="IPR023198">
    <property type="entry name" value="PGP-like_dom2"/>
</dbReference>
<reference evidence="9" key="2">
    <citation type="submission" date="2014-03" db="EMBL/GenBank/DDBJ databases">
        <title>The whipworm genome and dual-species transcriptomics of an intimate host-pathogen interaction.</title>
        <authorList>
            <person name="Foth B.J."/>
            <person name="Tsai I.J."/>
            <person name="Reid A.J."/>
            <person name="Bancroft A.J."/>
            <person name="Nichol S."/>
            <person name="Tracey A."/>
            <person name="Holroyd N."/>
            <person name="Cotton J.A."/>
            <person name="Stanley E.J."/>
            <person name="Zarowiecki M."/>
            <person name="Liu J.Z."/>
            <person name="Huckvale T."/>
            <person name="Cooper P.J."/>
            <person name="Grencis R.K."/>
            <person name="Berriman M."/>
        </authorList>
    </citation>
    <scope>NUCLEOTIDE SEQUENCE [LARGE SCALE GENOMIC DNA]</scope>
</reference>
<keyword evidence="10" id="KW-1185">Reference proteome</keyword>
<evidence type="ECO:0000256" key="6">
    <source>
        <dbReference type="ARBA" id="ARBA00052504"/>
    </source>
</evidence>
<dbReference type="FunFam" id="3.40.50.1000:FF:000055">
    <property type="entry name" value="Haloacid dehalogenase-like hydrolase family protein"/>
    <property type="match status" value="1"/>
</dbReference>
<name>A0A077ZDM0_TRITR</name>
<evidence type="ECO:0000256" key="1">
    <source>
        <dbReference type="ARBA" id="ARBA00001946"/>
    </source>
</evidence>
<comment type="cofactor">
    <cofactor evidence="1">
        <name>Mg(2+)</name>
        <dbReference type="ChEBI" id="CHEBI:18420"/>
    </cofactor>
</comment>
<dbReference type="SUPFAM" id="SSF56784">
    <property type="entry name" value="HAD-like"/>
    <property type="match status" value="1"/>
</dbReference>
<dbReference type="Proteomes" id="UP000030665">
    <property type="component" value="Unassembled WGS sequence"/>
</dbReference>
<comment type="similarity">
    <text evidence="2">Belongs to the HAD-like hydrolase superfamily. CbbY/CbbZ/Gph/YieH family.</text>
</comment>
<accession>A0A077ZDM0</accession>
<dbReference type="EMBL" id="HG806342">
    <property type="protein sequence ID" value="CDW58457.1"/>
    <property type="molecule type" value="Genomic_DNA"/>
</dbReference>
<evidence type="ECO:0000256" key="3">
    <source>
        <dbReference type="ARBA" id="ARBA00022723"/>
    </source>
</evidence>
<dbReference type="PANTHER" id="PTHR18901">
    <property type="entry name" value="2-DEOXYGLUCOSE-6-PHOSPHATE PHOSPHATASE 2"/>
    <property type="match status" value="1"/>
</dbReference>
<organism evidence="9 10">
    <name type="scientific">Trichuris trichiura</name>
    <name type="common">Whipworm</name>
    <name type="synonym">Trichocephalus trichiurus</name>
    <dbReference type="NCBI Taxonomy" id="36087"/>
    <lineage>
        <taxon>Eukaryota</taxon>
        <taxon>Metazoa</taxon>
        <taxon>Ecdysozoa</taxon>
        <taxon>Nematoda</taxon>
        <taxon>Enoplea</taxon>
        <taxon>Dorylaimia</taxon>
        <taxon>Trichinellida</taxon>
        <taxon>Trichuridae</taxon>
        <taxon>Trichuris</taxon>
    </lineage>
</organism>
<sequence>MTQPATHVIFDLDGLLLDTEVQYTEAHNRLLKKYNKELTWDVKSKMMGRSQNVAYQILVNEMNLPMTVEQVKKEMSGYLEELFPLSSLMPGAHRLIAHFFKANVPMALCSGSSKRFYQLKTKNHSRIFDLLQHCVFVPDDPDVTRGKPDPQCFEVCSQRFSPPPKCPSAVLVFEDSPNGVEAALRAGMQVVMVPDFRVSTEDRNKATLCLDSLLHFKPELFDLPTFAD</sequence>
<dbReference type="FunFam" id="1.10.150.240:FF:000001">
    <property type="entry name" value="Haloacid dehalogenase-like hydrolase domain"/>
    <property type="match status" value="1"/>
</dbReference>
<gene>
    <name evidence="9" type="ORF">TTRE_0000677401</name>
</gene>
<evidence type="ECO:0000256" key="7">
    <source>
        <dbReference type="ARBA" id="ARBA00066578"/>
    </source>
</evidence>
<evidence type="ECO:0000256" key="5">
    <source>
        <dbReference type="ARBA" id="ARBA00022842"/>
    </source>
</evidence>
<comment type="catalytic activity">
    <reaction evidence="6">
        <text>psi-UMP + H2O = pseudouridine + phosphate</text>
        <dbReference type="Rhea" id="RHEA:10944"/>
        <dbReference type="ChEBI" id="CHEBI:15377"/>
        <dbReference type="ChEBI" id="CHEBI:17802"/>
        <dbReference type="ChEBI" id="CHEBI:43474"/>
        <dbReference type="ChEBI" id="CHEBI:58380"/>
        <dbReference type="EC" id="3.1.3.96"/>
    </reaction>
</comment>
<dbReference type="AlphaFoldDB" id="A0A077ZDM0"/>
<dbReference type="GO" id="GO:0046872">
    <property type="term" value="F:metal ion binding"/>
    <property type="evidence" value="ECO:0007669"/>
    <property type="project" value="UniProtKB-KW"/>
</dbReference>
<dbReference type="Pfam" id="PF00702">
    <property type="entry name" value="Hydrolase"/>
    <property type="match status" value="1"/>
</dbReference>
<dbReference type="SFLD" id="SFLDS00003">
    <property type="entry name" value="Haloacid_Dehalogenase"/>
    <property type="match status" value="1"/>
</dbReference>
<dbReference type="InterPro" id="IPR006439">
    <property type="entry name" value="HAD-SF_hydro_IA"/>
</dbReference>
<dbReference type="Gene3D" id="1.10.150.240">
    <property type="entry name" value="Putative phosphatase, domain 2"/>
    <property type="match status" value="1"/>
</dbReference>
<dbReference type="EC" id="3.1.3.96" evidence="7"/>
<keyword evidence="3" id="KW-0479">Metal-binding</keyword>
<reference evidence="9" key="1">
    <citation type="submission" date="2014-01" db="EMBL/GenBank/DDBJ databases">
        <authorList>
            <person name="Aslett M."/>
        </authorList>
    </citation>
    <scope>NUCLEOTIDE SEQUENCE</scope>
</reference>
<evidence type="ECO:0000313" key="10">
    <source>
        <dbReference type="Proteomes" id="UP000030665"/>
    </source>
</evidence>
<dbReference type="GO" id="GO:1990738">
    <property type="term" value="F:pseudouridine 5'-phosphatase activity"/>
    <property type="evidence" value="ECO:0007669"/>
    <property type="project" value="UniProtKB-EC"/>
</dbReference>
<dbReference type="SFLD" id="SFLDG01129">
    <property type="entry name" value="C1.5:_HAD__Beta-PGM__Phosphata"/>
    <property type="match status" value="1"/>
</dbReference>
<proteinExistence type="inferred from homology"/>